<evidence type="ECO:0000313" key="2">
    <source>
        <dbReference type="Proteomes" id="UP001430374"/>
    </source>
</evidence>
<keyword evidence="2" id="KW-1185">Reference proteome</keyword>
<reference evidence="1" key="1">
    <citation type="submission" date="2021-08" db="EMBL/GenBank/DDBJ databases">
        <title>Complete genome sequence of Chryseobacterium sp strain PS-8.</title>
        <authorList>
            <person name="Das S.K."/>
        </authorList>
    </citation>
    <scope>NUCLEOTIDE SEQUENCE</scope>
    <source>
        <strain evidence="1">PS-8</strain>
    </source>
</reference>
<comment type="caution">
    <text evidence="1">The sequence shown here is derived from an EMBL/GenBank/DDBJ whole genome shotgun (WGS) entry which is preliminary data.</text>
</comment>
<dbReference type="Proteomes" id="UP001430374">
    <property type="component" value="Unassembled WGS sequence"/>
</dbReference>
<accession>A0ABS9C8S8</accession>
<gene>
    <name evidence="1" type="ORF">H9Q08_16930</name>
</gene>
<sequence length="132" mass="15487">MSNGKFHFVKYEFGSVEAENGKEASAFIVNPFIPKESQVLVLVSQNIGTPVFPNLEHQEIIERISNLETAVIWKEEHFEQKAKELEDIAGHVLFERKNFLKALYEMIRNHNREEGINWDTVSYYLHEFCKKE</sequence>
<dbReference type="RefSeq" id="WP_235132324.1">
    <property type="nucleotide sequence ID" value="NZ_JACSGT010000002.1"/>
</dbReference>
<proteinExistence type="predicted"/>
<protein>
    <submittedName>
        <fullName evidence="1">Uncharacterized protein</fullName>
    </submittedName>
</protein>
<dbReference type="EMBL" id="JACSGT010000002">
    <property type="protein sequence ID" value="MCF2220971.1"/>
    <property type="molecule type" value="Genomic_DNA"/>
</dbReference>
<evidence type="ECO:0000313" key="1">
    <source>
        <dbReference type="EMBL" id="MCF2220971.1"/>
    </source>
</evidence>
<organism evidence="1 2">
    <name type="scientific">Chryseobacterium indicum</name>
    <dbReference type="NCBI Taxonomy" id="2766954"/>
    <lineage>
        <taxon>Bacteria</taxon>
        <taxon>Pseudomonadati</taxon>
        <taxon>Bacteroidota</taxon>
        <taxon>Flavobacteriia</taxon>
        <taxon>Flavobacteriales</taxon>
        <taxon>Weeksellaceae</taxon>
        <taxon>Chryseobacterium group</taxon>
        <taxon>Chryseobacterium</taxon>
    </lineage>
</organism>
<name>A0ABS9C8S8_9FLAO</name>